<dbReference type="RefSeq" id="WP_126548989.1">
    <property type="nucleotide sequence ID" value="NZ_BIFS01000001.1"/>
</dbReference>
<keyword evidence="1" id="KW-1133">Transmembrane helix</keyword>
<protein>
    <submittedName>
        <fullName evidence="2">Uncharacterized protein</fullName>
    </submittedName>
</protein>
<evidence type="ECO:0000313" key="2">
    <source>
        <dbReference type="EMBL" id="GCE17272.1"/>
    </source>
</evidence>
<organism evidence="2 3">
    <name type="scientific">Dictyobacter kobayashii</name>
    <dbReference type="NCBI Taxonomy" id="2014872"/>
    <lineage>
        <taxon>Bacteria</taxon>
        <taxon>Bacillati</taxon>
        <taxon>Chloroflexota</taxon>
        <taxon>Ktedonobacteria</taxon>
        <taxon>Ktedonobacterales</taxon>
        <taxon>Dictyobacteraceae</taxon>
        <taxon>Dictyobacter</taxon>
    </lineage>
</organism>
<proteinExistence type="predicted"/>
<accession>A0A402ADZ9</accession>
<sequence>MTFGLWSVIFQRRWKSGLAVALLGIVWFVVATNVIMPYFSPTGTHC</sequence>
<keyword evidence="1" id="KW-0472">Membrane</keyword>
<dbReference type="OrthoDB" id="2079361at2"/>
<keyword evidence="3" id="KW-1185">Reference proteome</keyword>
<reference evidence="3" key="1">
    <citation type="submission" date="2018-12" db="EMBL/GenBank/DDBJ databases">
        <title>Tengunoibacter tsumagoiensis gen. nov., sp. nov., Dictyobacter kobayashii sp. nov., D. alpinus sp. nov., and D. joshuensis sp. nov. and description of Dictyobacteraceae fam. nov. within the order Ktedonobacterales isolated from Tengu-no-mugimeshi.</title>
        <authorList>
            <person name="Wang C.M."/>
            <person name="Zheng Y."/>
            <person name="Sakai Y."/>
            <person name="Toyoda A."/>
            <person name="Minakuchi Y."/>
            <person name="Abe K."/>
            <person name="Yokota A."/>
            <person name="Yabe S."/>
        </authorList>
    </citation>
    <scope>NUCLEOTIDE SEQUENCE [LARGE SCALE GENOMIC DNA]</scope>
    <source>
        <strain evidence="3">Uno11</strain>
    </source>
</reference>
<name>A0A402ADZ9_9CHLR</name>
<evidence type="ECO:0000256" key="1">
    <source>
        <dbReference type="SAM" id="Phobius"/>
    </source>
</evidence>
<dbReference type="AlphaFoldDB" id="A0A402ADZ9"/>
<feature type="transmembrane region" description="Helical" evidence="1">
    <location>
        <begin position="20"/>
        <end position="39"/>
    </location>
</feature>
<comment type="caution">
    <text evidence="2">The sequence shown here is derived from an EMBL/GenBank/DDBJ whole genome shotgun (WGS) entry which is preliminary data.</text>
</comment>
<keyword evidence="1" id="KW-0812">Transmembrane</keyword>
<gene>
    <name evidence="2" type="ORF">KDK_10720</name>
</gene>
<dbReference type="Proteomes" id="UP000287188">
    <property type="component" value="Unassembled WGS sequence"/>
</dbReference>
<dbReference type="EMBL" id="BIFS01000001">
    <property type="protein sequence ID" value="GCE17272.1"/>
    <property type="molecule type" value="Genomic_DNA"/>
</dbReference>
<evidence type="ECO:0000313" key="3">
    <source>
        <dbReference type="Proteomes" id="UP000287188"/>
    </source>
</evidence>